<evidence type="ECO:0000259" key="2">
    <source>
        <dbReference type="PROSITE" id="PS50010"/>
    </source>
</evidence>
<feature type="compositionally biased region" description="Polar residues" evidence="1">
    <location>
        <begin position="819"/>
        <end position="837"/>
    </location>
</feature>
<accession>A0A099P6D7</accession>
<dbReference type="AlphaFoldDB" id="A0A099P6D7"/>
<dbReference type="PROSITE" id="PS50010">
    <property type="entry name" value="DH_2"/>
    <property type="match status" value="1"/>
</dbReference>
<dbReference type="InterPro" id="IPR035899">
    <property type="entry name" value="DBL_dom_sf"/>
</dbReference>
<feature type="region of interest" description="Disordered" evidence="1">
    <location>
        <begin position="922"/>
        <end position="984"/>
    </location>
</feature>
<dbReference type="VEuPathDB" id="FungiDB:C5L36_0A10560"/>
<evidence type="ECO:0000256" key="1">
    <source>
        <dbReference type="SAM" id="MobiDB-lite"/>
    </source>
</evidence>
<protein>
    <recommendedName>
        <fullName evidence="2">DH domain-containing protein</fullName>
    </recommendedName>
</protein>
<feature type="compositionally biased region" description="Low complexity" evidence="1">
    <location>
        <begin position="893"/>
        <end position="902"/>
    </location>
</feature>
<dbReference type="Gene3D" id="1.20.900.10">
    <property type="entry name" value="Dbl homology (DH) domain"/>
    <property type="match status" value="1"/>
</dbReference>
<feature type="region of interest" description="Disordered" evidence="1">
    <location>
        <begin position="1"/>
        <end position="29"/>
    </location>
</feature>
<evidence type="ECO:0000313" key="3">
    <source>
        <dbReference type="EMBL" id="KGK40628.1"/>
    </source>
</evidence>
<dbReference type="SUPFAM" id="SSF48065">
    <property type="entry name" value="DBL homology domain (DH-domain)"/>
    <property type="match status" value="1"/>
</dbReference>
<dbReference type="eggNOG" id="ENOG502S5Z0">
    <property type="taxonomic scope" value="Eukaryota"/>
</dbReference>
<sequence>MRDGEGYPRAGGSPETADSNTRRQGNVIGNGLGNGINILQETHFPHKRQPNDLLSTLTTIPDLTMNDTTLSSSGANDNNLSVGSLDPLNFDAGSANLRIFDLSLGDIDSKQVLTLNDVPHPHTLSPNDMAKTLDIPDILNVLNDNDVLGNDDFIKLDMNMDVPISLSLDLNSENEMQSSKNNLSYISNPSAPQSIECLSWASYSNLDTPCSKILQNSDIPNSELKRSFTRLKQTSELINTEKVFICSLKILERMYLKNFISNNATPIYFQTFMECVSTLLRNHQKFYDNVIPVYNRWYRDSLRLLELDPKELFANSPNFDKYNYVSNEREYLETIMRHISGDAIDVDTYSVYCSLFSKVLNFARSHNIEQYKRDSLVILNDYLVEHENLNVDYFIDKHLDTRFISVIQMPTTRMIRYKLITQSLLKNIHMDEKDKLQIKFYEKILAKINVKIDSINSFVGNEEAKFEKLDEFKSLCLQNSNTNKNIIPNSLFFENLEDLQLASAFGIVSPSNTRSRITSEYLCGVLFKNHLILAKPSSLHSNSLDIKFIIPLMSIIDIGGPTYSLASRYSEVANIIFEDNFKIYEMSFIFPDEKEKLMWLAKLRINLEKLTPMFSNYKNLDFNFVYSDIQRSASSFGLSNGFDQTSVSSYLPSSIKPIKKLNKGEKSVDSDEMIVFDVEHFIPNSQLDSGKREVATTTITSPSTTTRGSITSFLEPPHIEDIENVKVKTKSFSNTLSNSTLTKYPAIKITLQERVAAQTCISNIWSNQFDRYTLSISISRSLSSLFHSKRTFFSAANTPSTPNANQFIPPSPSFANKGDLSNASNSNYHSTGSSLSHKNGILGSPIKLRHSYSMRSLKDKVTLTNDPIETDTVTPKTTYLRIPVDTSPENLHSPYSKSSFSKSLRTSASLKSLSSFVKNSGSAAKVGEENRQPCSPGTPHRSSSSISSKEKSPRCHTGDDHGSTHRLAGMTKLWRSLKVPNKRS</sequence>
<evidence type="ECO:0000313" key="4">
    <source>
        <dbReference type="Proteomes" id="UP000029867"/>
    </source>
</evidence>
<dbReference type="EMBL" id="JQFK01000001">
    <property type="protein sequence ID" value="KGK40628.1"/>
    <property type="molecule type" value="Genomic_DNA"/>
</dbReference>
<feature type="compositionally biased region" description="Polar residues" evidence="1">
    <location>
        <begin position="797"/>
        <end position="808"/>
    </location>
</feature>
<feature type="region of interest" description="Disordered" evidence="1">
    <location>
        <begin position="879"/>
        <end position="902"/>
    </location>
</feature>
<feature type="domain" description="DH" evidence="2">
    <location>
        <begin position="229"/>
        <end position="455"/>
    </location>
</feature>
<reference evidence="4" key="1">
    <citation type="journal article" date="2014" name="Microb. Cell Fact.">
        <title>Exploiting Issatchenkia orientalis SD108 for succinic acid production.</title>
        <authorList>
            <person name="Xiao H."/>
            <person name="Shao Z."/>
            <person name="Jiang Y."/>
            <person name="Dole S."/>
            <person name="Zhao H."/>
        </authorList>
    </citation>
    <scope>NUCLEOTIDE SEQUENCE [LARGE SCALE GENOMIC DNA]</scope>
    <source>
        <strain evidence="4">SD108</strain>
    </source>
</reference>
<dbReference type="InterPro" id="IPR000219">
    <property type="entry name" value="DH_dom"/>
</dbReference>
<dbReference type="Proteomes" id="UP000029867">
    <property type="component" value="Unassembled WGS sequence"/>
</dbReference>
<dbReference type="Pfam" id="PF00621">
    <property type="entry name" value="RhoGEF"/>
    <property type="match status" value="1"/>
</dbReference>
<dbReference type="GO" id="GO:0005085">
    <property type="term" value="F:guanyl-nucleotide exchange factor activity"/>
    <property type="evidence" value="ECO:0007669"/>
    <property type="project" value="InterPro"/>
</dbReference>
<proteinExistence type="predicted"/>
<dbReference type="HOGENOM" id="CLU_302862_0_0_1"/>
<organism evidence="3 4">
    <name type="scientific">Pichia kudriavzevii</name>
    <name type="common">Yeast</name>
    <name type="synonym">Issatchenkia orientalis</name>
    <dbReference type="NCBI Taxonomy" id="4909"/>
    <lineage>
        <taxon>Eukaryota</taxon>
        <taxon>Fungi</taxon>
        <taxon>Dikarya</taxon>
        <taxon>Ascomycota</taxon>
        <taxon>Saccharomycotina</taxon>
        <taxon>Pichiomycetes</taxon>
        <taxon>Pichiales</taxon>
        <taxon>Pichiaceae</taxon>
        <taxon>Pichia</taxon>
    </lineage>
</organism>
<feature type="compositionally biased region" description="Basic and acidic residues" evidence="1">
    <location>
        <begin position="948"/>
        <end position="963"/>
    </location>
</feature>
<comment type="caution">
    <text evidence="3">The sequence shown here is derived from an EMBL/GenBank/DDBJ whole genome shotgun (WGS) entry which is preliminary data.</text>
</comment>
<name>A0A099P6D7_PICKU</name>
<feature type="region of interest" description="Disordered" evidence="1">
    <location>
        <begin position="797"/>
        <end position="840"/>
    </location>
</feature>
<gene>
    <name evidence="3" type="ORF">JL09_g42</name>
</gene>